<gene>
    <name evidence="7" type="ORF">GNI_099190</name>
</gene>
<evidence type="ECO:0000256" key="2">
    <source>
        <dbReference type="ARBA" id="ARBA00009540"/>
    </source>
</evidence>
<evidence type="ECO:0000313" key="7">
    <source>
        <dbReference type="EMBL" id="EZG57132.1"/>
    </source>
</evidence>
<dbReference type="Pfam" id="PF07534">
    <property type="entry name" value="TLD"/>
    <property type="match status" value="1"/>
</dbReference>
<proteinExistence type="inferred from homology"/>
<dbReference type="PANTHER" id="PTHR23354:SF62">
    <property type="entry name" value="MUSTARD, ISOFORM V"/>
    <property type="match status" value="1"/>
</dbReference>
<feature type="compositionally biased region" description="Acidic residues" evidence="5">
    <location>
        <begin position="486"/>
        <end position="499"/>
    </location>
</feature>
<dbReference type="Proteomes" id="UP000019763">
    <property type="component" value="Unassembled WGS sequence"/>
</dbReference>
<feature type="compositionally biased region" description="Low complexity" evidence="5">
    <location>
        <begin position="238"/>
        <end position="262"/>
    </location>
</feature>
<evidence type="ECO:0000259" key="6">
    <source>
        <dbReference type="PROSITE" id="PS51886"/>
    </source>
</evidence>
<feature type="compositionally biased region" description="Low complexity" evidence="5">
    <location>
        <begin position="432"/>
        <end position="442"/>
    </location>
</feature>
<organism evidence="7 8">
    <name type="scientific">Gregarina niphandrodes</name>
    <name type="common">Septate eugregarine</name>
    <dbReference type="NCBI Taxonomy" id="110365"/>
    <lineage>
        <taxon>Eukaryota</taxon>
        <taxon>Sar</taxon>
        <taxon>Alveolata</taxon>
        <taxon>Apicomplexa</taxon>
        <taxon>Conoidasida</taxon>
        <taxon>Gregarinasina</taxon>
        <taxon>Eugregarinorida</taxon>
        <taxon>Gregarinidae</taxon>
        <taxon>Gregarina</taxon>
    </lineage>
</organism>
<dbReference type="AlphaFoldDB" id="A0A023B4P8"/>
<dbReference type="EMBL" id="AFNH02000744">
    <property type="protein sequence ID" value="EZG57132.1"/>
    <property type="molecule type" value="Genomic_DNA"/>
</dbReference>
<feature type="region of interest" description="Disordered" evidence="5">
    <location>
        <begin position="231"/>
        <end position="281"/>
    </location>
</feature>
<feature type="compositionally biased region" description="Polar residues" evidence="5">
    <location>
        <begin position="467"/>
        <end position="484"/>
    </location>
</feature>
<dbReference type="eggNOG" id="KOG2372">
    <property type="taxonomic scope" value="Eukaryota"/>
</dbReference>
<protein>
    <recommendedName>
        <fullName evidence="4">Oxidation resistance protein 1</fullName>
    </recommendedName>
</protein>
<name>A0A023B4P8_GRENI</name>
<dbReference type="InterPro" id="IPR006571">
    <property type="entry name" value="TLDc_dom"/>
</dbReference>
<dbReference type="PANTHER" id="PTHR23354">
    <property type="entry name" value="NUCLEOLAR PROTEIN 7/ESTROGEN RECEPTOR COACTIVATOR-RELATED"/>
    <property type="match status" value="1"/>
</dbReference>
<accession>A0A023B4P8</accession>
<dbReference type="PROSITE" id="PS51886">
    <property type="entry name" value="TLDC"/>
    <property type="match status" value="1"/>
</dbReference>
<feature type="region of interest" description="Disordered" evidence="5">
    <location>
        <begin position="432"/>
        <end position="516"/>
    </location>
</feature>
<feature type="domain" description="TLDc" evidence="6">
    <location>
        <begin position="19"/>
        <end position="176"/>
    </location>
</feature>
<dbReference type="SMART" id="SM00584">
    <property type="entry name" value="TLDc"/>
    <property type="match status" value="1"/>
</dbReference>
<keyword evidence="8" id="KW-1185">Reference proteome</keyword>
<evidence type="ECO:0000313" key="8">
    <source>
        <dbReference type="Proteomes" id="UP000019763"/>
    </source>
</evidence>
<keyword evidence="3" id="KW-0496">Mitochondrion</keyword>
<comment type="similarity">
    <text evidence="2">Belongs to the OXR1 family.</text>
</comment>
<evidence type="ECO:0000256" key="1">
    <source>
        <dbReference type="ARBA" id="ARBA00004173"/>
    </source>
</evidence>
<evidence type="ECO:0000256" key="4">
    <source>
        <dbReference type="ARBA" id="ARBA00040604"/>
    </source>
</evidence>
<dbReference type="RefSeq" id="XP_011131091.1">
    <property type="nucleotide sequence ID" value="XM_011132789.1"/>
</dbReference>
<comment type="subcellular location">
    <subcellularLocation>
        <location evidence="1">Mitochondrion</location>
    </subcellularLocation>
</comment>
<sequence length="516" mass="55449">MVDAEGNRLDRKSSSAVESLLATEMLTELSYRLPPTIALRKWQVLFDTRLHGVSMQTLFLRTKGHVPALIAILNSHDYIFGGYSPDGFKESRHFYGSGESFVYSFGHISSNPGQIKTYHWTGKNDLFIYTNHDRIIFGSGGSWAFAIDSNLYSGTAGCCATYDNSLLTATEDWTNMRALNALFLLAIATHATSTATVDKTATVSTPGTETKKTKGLGGKALDGIKKAVSGESGGAEEVTVTSTKTTHATTKKASQTATAVKSGTEKKTTNSAGKVSAHVHAKPEATKVTVTKMKEDGDPAVYLEEENDFIENADPATQAKLIQQYKELEDMDEEVAQDLLSTSERALNNAGTTASENLGEQQYLRGVARAAKDLADNEYDRDLDETADSEEIVPDDLMGSQRSQLMQIDEHNGNELMPKFLTNMFNKLRGKSTTTSAATGSTVQSLPATSSSTSTTTDGAYTFTPHAPSSSGSTVDAILSSSAFVDTDDDDDTTTEEVEVSEKDSGDGADVVTAKK</sequence>
<evidence type="ECO:0000256" key="5">
    <source>
        <dbReference type="SAM" id="MobiDB-lite"/>
    </source>
</evidence>
<dbReference type="GeneID" id="22913508"/>
<evidence type="ECO:0000256" key="3">
    <source>
        <dbReference type="ARBA" id="ARBA00023128"/>
    </source>
</evidence>
<reference evidence="7" key="1">
    <citation type="submission" date="2013-12" db="EMBL/GenBank/DDBJ databases">
        <authorList>
            <person name="Omoto C.K."/>
            <person name="Sibley D."/>
            <person name="Venepally P."/>
            <person name="Hadjithomas M."/>
            <person name="Karamycheva S."/>
            <person name="Brunk B."/>
            <person name="Roos D."/>
            <person name="Caler E."/>
            <person name="Lorenzi H."/>
        </authorList>
    </citation>
    <scope>NUCLEOTIDE SEQUENCE</scope>
</reference>
<dbReference type="VEuPathDB" id="CryptoDB:GNI_099190"/>
<dbReference type="GO" id="GO:0005739">
    <property type="term" value="C:mitochondrion"/>
    <property type="evidence" value="ECO:0007669"/>
    <property type="project" value="UniProtKB-SubCell"/>
</dbReference>
<comment type="caution">
    <text evidence="7">The sequence shown here is derived from an EMBL/GenBank/DDBJ whole genome shotgun (WGS) entry which is preliminary data.</text>
</comment>
<dbReference type="OrthoDB" id="26679at2759"/>